<dbReference type="GO" id="GO:0006071">
    <property type="term" value="P:glycerol metabolic process"/>
    <property type="evidence" value="ECO:0007669"/>
    <property type="project" value="UniProtKB-KW"/>
</dbReference>
<evidence type="ECO:0000313" key="12">
    <source>
        <dbReference type="EnsemblPlants" id="AES70468"/>
    </source>
</evidence>
<dbReference type="SUPFAM" id="SSF51695">
    <property type="entry name" value="PLC-like phosphodiesterases"/>
    <property type="match status" value="2"/>
</dbReference>
<keyword evidence="13" id="KW-1185">Reference proteome</keyword>
<accession>A0A0C3VGH3</accession>
<organism evidence="10 13">
    <name type="scientific">Medicago truncatula</name>
    <name type="common">Barrel medic</name>
    <name type="synonym">Medicago tribuloides</name>
    <dbReference type="NCBI Taxonomy" id="3880"/>
    <lineage>
        <taxon>Eukaryota</taxon>
        <taxon>Viridiplantae</taxon>
        <taxon>Streptophyta</taxon>
        <taxon>Embryophyta</taxon>
        <taxon>Tracheophyta</taxon>
        <taxon>Spermatophyta</taxon>
        <taxon>Magnoliopsida</taxon>
        <taxon>eudicotyledons</taxon>
        <taxon>Gunneridae</taxon>
        <taxon>Pentapetalae</taxon>
        <taxon>rosids</taxon>
        <taxon>fabids</taxon>
        <taxon>Fabales</taxon>
        <taxon>Fabaceae</taxon>
        <taxon>Papilionoideae</taxon>
        <taxon>50 kb inversion clade</taxon>
        <taxon>NPAAA clade</taxon>
        <taxon>Hologalegina</taxon>
        <taxon>IRL clade</taxon>
        <taxon>Trifolieae</taxon>
        <taxon>Medicago</taxon>
    </lineage>
</organism>
<feature type="region of interest" description="Disordered" evidence="7">
    <location>
        <begin position="689"/>
        <end position="717"/>
    </location>
</feature>
<dbReference type="EC" id="3.1.4.46" evidence="1"/>
<dbReference type="KEGG" id="mtr:11445320"/>
<evidence type="ECO:0000256" key="1">
    <source>
        <dbReference type="ARBA" id="ARBA00012247"/>
    </source>
</evidence>
<feature type="domain" description="GP-PDE" evidence="9">
    <location>
        <begin position="36"/>
        <end position="339"/>
    </location>
</feature>
<evidence type="ECO:0000256" key="7">
    <source>
        <dbReference type="SAM" id="MobiDB-lite"/>
    </source>
</evidence>
<keyword evidence="3" id="KW-0319">Glycerol metabolism</keyword>
<dbReference type="FunFam" id="3.20.20.190:FF:000013">
    <property type="entry name" value="Glycerophosphodiester phosphodiesterase GDPDL3"/>
    <property type="match status" value="1"/>
</dbReference>
<dbReference type="STRING" id="3880.G7J1F5"/>
<dbReference type="Gene3D" id="3.20.20.190">
    <property type="entry name" value="Phosphatidylinositol (PI) phosphodiesterase"/>
    <property type="match status" value="2"/>
</dbReference>
<sequence length="717" mass="79520">MWKFMALPHLLLLLVLHCSLFVALVSGWKTLQGSPPVVIARGGFSGIFPDSSLASYNLALKASSPNITLWCDLQLTKDGVGICFPDVKLDNATDISVVYPGKAKDYSVNMVPTRGWFSFDFNFKELQIVSLVQGVYSRTPKFDGSNYYILSVENVAKLVKSSSAGLWLNVQHDTFYKHHNLSVEKYLHSLSAEKVTISYISSPNANFLQRVRKKSSLKKTVTVFRFLDQYKIEPTSNKTYGALLKHLKFIRTFASGILVPKSYIWSVDSELYLHQHTSLVSDAHKHGLKVFVSDIVNDVPFSYNFSYDPMAEVLSFIDNGNFSVDGVLSDFPVTPSAAINCFAGIGRNAKKQVETLIITKYGASGDYPACTDLAYKKAKSDGADVIDCPVQLSKDGVPFCLSSIDLSTSTTVADTKFRNRTAIIPEIQNGSGIYTFSLTWNEIKTLTPSILKPYAKYTLFRNPKFKNQGKFVTLSDFLSLAKGSRVLISIENAAYLASKRGLSVTKSVLNALQKAGYDKQKSRKIMIQSTHSSVLKIFKDKSKYERVYKVDENIHDADDKAIKDIKTFADSVVLQKASVFTQNLAFLVNSTNTVARLQSFKLPVYVETFSNEFVSQAWDYYSDPSVEINSFVVGAKVNGIITDFPKTAVRYTKNRCLKHAKKAPYISPIPPGKLLKHIPKLDLPPPTPPLPVLNDSNVTEPPLPSVSGKFSISGAAR</sequence>
<evidence type="ECO:0000256" key="3">
    <source>
        <dbReference type="ARBA" id="ARBA00022798"/>
    </source>
</evidence>
<feature type="signal peptide" evidence="8">
    <location>
        <begin position="1"/>
        <end position="27"/>
    </location>
</feature>
<dbReference type="PANTHER" id="PTHR43620">
    <property type="entry name" value="GLYCEROPHOSPHORYL DIESTER PHOSPHODIESTERASE"/>
    <property type="match status" value="1"/>
</dbReference>
<dbReference type="eggNOG" id="KOG2258">
    <property type="taxonomic scope" value="Eukaryota"/>
</dbReference>
<dbReference type="GO" id="GO:0008889">
    <property type="term" value="F:glycerophosphodiester phosphodiesterase activity"/>
    <property type="evidence" value="ECO:0000318"/>
    <property type="project" value="GO_Central"/>
</dbReference>
<dbReference type="PaxDb" id="3880-AES70468"/>
<dbReference type="CDD" id="cd08604">
    <property type="entry name" value="GDPD_SHV3_repeat_2"/>
    <property type="match status" value="1"/>
</dbReference>
<comment type="catalytic activity">
    <reaction evidence="6">
        <text>a sn-glycero-3-phosphodiester + H2O = an alcohol + sn-glycerol 3-phosphate + H(+)</text>
        <dbReference type="Rhea" id="RHEA:12969"/>
        <dbReference type="ChEBI" id="CHEBI:15377"/>
        <dbReference type="ChEBI" id="CHEBI:15378"/>
        <dbReference type="ChEBI" id="CHEBI:30879"/>
        <dbReference type="ChEBI" id="CHEBI:57597"/>
        <dbReference type="ChEBI" id="CHEBI:83408"/>
        <dbReference type="EC" id="3.1.4.46"/>
    </reaction>
</comment>
<dbReference type="Pfam" id="PF03009">
    <property type="entry name" value="GDPD"/>
    <property type="match status" value="2"/>
</dbReference>
<evidence type="ECO:0000256" key="5">
    <source>
        <dbReference type="ARBA" id="ARBA00023180"/>
    </source>
</evidence>
<dbReference type="EMBL" id="CM001219">
    <property type="protein sequence ID" value="AES70468.2"/>
    <property type="molecule type" value="Genomic_DNA"/>
</dbReference>
<keyword evidence="2 8" id="KW-0732">Signal</keyword>
<keyword evidence="5" id="KW-0325">Glycoprotein</keyword>
<dbReference type="AlphaFoldDB" id="G7J1F5"/>
<protein>
    <recommendedName>
        <fullName evidence="1">glycerophosphodiester phosphodiesterase</fullName>
        <ecNumber evidence="1">3.1.4.46</ecNumber>
    </recommendedName>
</protein>
<evidence type="ECO:0000256" key="4">
    <source>
        <dbReference type="ARBA" id="ARBA00022801"/>
    </source>
</evidence>
<dbReference type="PROSITE" id="PS51704">
    <property type="entry name" value="GP_PDE"/>
    <property type="match status" value="2"/>
</dbReference>
<feature type="domain" description="GP-PDE" evidence="9">
    <location>
        <begin position="355"/>
        <end position="652"/>
    </location>
</feature>
<dbReference type="Proteomes" id="UP000265566">
    <property type="component" value="Chromosome 3"/>
</dbReference>
<dbReference type="EMBL" id="PSQE01000003">
    <property type="protein sequence ID" value="RHN67241.1"/>
    <property type="molecule type" value="Genomic_DNA"/>
</dbReference>
<dbReference type="OrthoDB" id="1058301at2759"/>
<evidence type="ECO:0000313" key="13">
    <source>
        <dbReference type="Proteomes" id="UP000002051"/>
    </source>
</evidence>
<evidence type="ECO:0000313" key="10">
    <source>
        <dbReference type="EMBL" id="AES70468.2"/>
    </source>
</evidence>
<reference evidence="11" key="4">
    <citation type="journal article" date="2018" name="Nat. Plants">
        <title>Whole-genome landscape of Medicago truncatula symbiotic genes.</title>
        <authorList>
            <person name="Pecrix Y."/>
            <person name="Gamas P."/>
            <person name="Carrere S."/>
        </authorList>
    </citation>
    <scope>NUCLEOTIDE SEQUENCE</scope>
    <source>
        <tissue evidence="11">Leaves</tissue>
    </source>
</reference>
<accession>G7J1F5</accession>
<evidence type="ECO:0000256" key="8">
    <source>
        <dbReference type="SAM" id="SignalP"/>
    </source>
</evidence>
<dbReference type="Proteomes" id="UP000002051">
    <property type="component" value="Chromosome 3"/>
</dbReference>
<dbReference type="Gramene" id="rna15410">
    <property type="protein sequence ID" value="RHN67241.1"/>
    <property type="gene ID" value="gene15410"/>
</dbReference>
<dbReference type="GO" id="GO:0006629">
    <property type="term" value="P:lipid metabolic process"/>
    <property type="evidence" value="ECO:0007669"/>
    <property type="project" value="InterPro"/>
</dbReference>
<dbReference type="FunFam" id="3.20.20.190:FF:000011">
    <property type="entry name" value="Glycerophosphodiester phosphodiesterase GDPDL3"/>
    <property type="match status" value="1"/>
</dbReference>
<feature type="chain" id="PRO_5014572631" description="glycerophosphodiester phosphodiesterase" evidence="8">
    <location>
        <begin position="28"/>
        <end position="717"/>
    </location>
</feature>
<dbReference type="InterPro" id="IPR017946">
    <property type="entry name" value="PLC-like_Pdiesterase_TIM-brl"/>
</dbReference>
<dbReference type="EnsemblPlants" id="AES70468">
    <property type="protein sequence ID" value="AES70468"/>
    <property type="gene ID" value="MTR_3g055610"/>
</dbReference>
<name>G7J1F5_MEDTR</name>
<reference evidence="10 13" key="2">
    <citation type="journal article" date="2014" name="BMC Genomics">
        <title>An improved genome release (version Mt4.0) for the model legume Medicago truncatula.</title>
        <authorList>
            <person name="Tang H."/>
            <person name="Krishnakumar V."/>
            <person name="Bidwell S."/>
            <person name="Rosen B."/>
            <person name="Chan A."/>
            <person name="Zhou S."/>
            <person name="Gentzbittel L."/>
            <person name="Childs K.L."/>
            <person name="Yandell M."/>
            <person name="Gundlach H."/>
            <person name="Mayer K.F."/>
            <person name="Schwartz D.C."/>
            <person name="Town C.D."/>
        </authorList>
    </citation>
    <scope>GENOME REANNOTATION</scope>
    <source>
        <strain evidence="12 13">cv. Jemalong A17</strain>
    </source>
</reference>
<evidence type="ECO:0000259" key="9">
    <source>
        <dbReference type="PROSITE" id="PS51704"/>
    </source>
</evidence>
<dbReference type="HOGENOM" id="CLU_010414_0_0_1"/>
<proteinExistence type="predicted"/>
<evidence type="ECO:0000256" key="6">
    <source>
        <dbReference type="ARBA" id="ARBA00047512"/>
    </source>
</evidence>
<evidence type="ECO:0000256" key="2">
    <source>
        <dbReference type="ARBA" id="ARBA00022729"/>
    </source>
</evidence>
<gene>
    <name evidence="12" type="primary">11445320</name>
    <name evidence="10" type="ordered locus">MTR_3g055610</name>
    <name evidence="11" type="ORF">MtrunA17_Chr3g0100611</name>
</gene>
<keyword evidence="4 11" id="KW-0378">Hydrolase</keyword>
<reference evidence="10 13" key="1">
    <citation type="journal article" date="2011" name="Nature">
        <title>The Medicago genome provides insight into the evolution of rhizobial symbioses.</title>
        <authorList>
            <person name="Young N.D."/>
            <person name="Debelle F."/>
            <person name="Oldroyd G.E."/>
            <person name="Geurts R."/>
            <person name="Cannon S.B."/>
            <person name="Udvardi M.K."/>
            <person name="Benedito V.A."/>
            <person name="Mayer K.F."/>
            <person name="Gouzy J."/>
            <person name="Schoof H."/>
            <person name="Van de Peer Y."/>
            <person name="Proost S."/>
            <person name="Cook D.R."/>
            <person name="Meyers B.C."/>
            <person name="Spannagl M."/>
            <person name="Cheung F."/>
            <person name="De Mita S."/>
            <person name="Krishnakumar V."/>
            <person name="Gundlach H."/>
            <person name="Zhou S."/>
            <person name="Mudge J."/>
            <person name="Bharti A.K."/>
            <person name="Murray J.D."/>
            <person name="Naoumkina M.A."/>
            <person name="Rosen B."/>
            <person name="Silverstein K.A."/>
            <person name="Tang H."/>
            <person name="Rombauts S."/>
            <person name="Zhao P.X."/>
            <person name="Zhou P."/>
            <person name="Barbe V."/>
            <person name="Bardou P."/>
            <person name="Bechner M."/>
            <person name="Bellec A."/>
            <person name="Berger A."/>
            <person name="Berges H."/>
            <person name="Bidwell S."/>
            <person name="Bisseling T."/>
            <person name="Choisne N."/>
            <person name="Couloux A."/>
            <person name="Denny R."/>
            <person name="Deshpande S."/>
            <person name="Dai X."/>
            <person name="Doyle J.J."/>
            <person name="Dudez A.M."/>
            <person name="Farmer A.D."/>
            <person name="Fouteau S."/>
            <person name="Franken C."/>
            <person name="Gibelin C."/>
            <person name="Gish J."/>
            <person name="Goldstein S."/>
            <person name="Gonzalez A.J."/>
            <person name="Green P.J."/>
            <person name="Hallab A."/>
            <person name="Hartog M."/>
            <person name="Hua A."/>
            <person name="Humphray S.J."/>
            <person name="Jeong D.H."/>
            <person name="Jing Y."/>
            <person name="Jocker A."/>
            <person name="Kenton S.M."/>
            <person name="Kim D.J."/>
            <person name="Klee K."/>
            <person name="Lai H."/>
            <person name="Lang C."/>
            <person name="Lin S."/>
            <person name="Macmil S.L."/>
            <person name="Magdelenat G."/>
            <person name="Matthews L."/>
            <person name="McCorrison J."/>
            <person name="Monaghan E.L."/>
            <person name="Mun J.H."/>
            <person name="Najar F.Z."/>
            <person name="Nicholson C."/>
            <person name="Noirot C."/>
            <person name="O'Bleness M."/>
            <person name="Paule C.R."/>
            <person name="Poulain J."/>
            <person name="Prion F."/>
            <person name="Qin B."/>
            <person name="Qu C."/>
            <person name="Retzel E.F."/>
            <person name="Riddle C."/>
            <person name="Sallet E."/>
            <person name="Samain S."/>
            <person name="Samson N."/>
            <person name="Sanders I."/>
            <person name="Saurat O."/>
            <person name="Scarpelli C."/>
            <person name="Schiex T."/>
            <person name="Segurens B."/>
            <person name="Severin A.J."/>
            <person name="Sherrier D.J."/>
            <person name="Shi R."/>
            <person name="Sims S."/>
            <person name="Singer S.R."/>
            <person name="Sinharoy S."/>
            <person name="Sterck L."/>
            <person name="Viollet A."/>
            <person name="Wang B.B."/>
            <person name="Wang K."/>
            <person name="Wang M."/>
            <person name="Wang X."/>
            <person name="Warfsmann J."/>
            <person name="Weissenbach J."/>
            <person name="White D.D."/>
            <person name="White J.D."/>
            <person name="Wiley G.B."/>
            <person name="Wincker P."/>
            <person name="Xing Y."/>
            <person name="Yang L."/>
            <person name="Yao Z."/>
            <person name="Ying F."/>
            <person name="Zhai J."/>
            <person name="Zhou L."/>
            <person name="Zuber A."/>
            <person name="Denarie J."/>
            <person name="Dixon R.A."/>
            <person name="May G.D."/>
            <person name="Schwartz D.C."/>
            <person name="Rogers J."/>
            <person name="Quetier F."/>
            <person name="Town C.D."/>
            <person name="Roe B.A."/>
        </authorList>
    </citation>
    <scope>NUCLEOTIDE SEQUENCE [LARGE SCALE GENOMIC DNA]</scope>
    <source>
        <strain evidence="10">A17</strain>
        <strain evidence="12 13">cv. Jemalong A17</strain>
    </source>
</reference>
<reference evidence="12" key="3">
    <citation type="submission" date="2015-04" db="UniProtKB">
        <authorList>
            <consortium name="EnsemblPlants"/>
        </authorList>
    </citation>
    <scope>IDENTIFICATION</scope>
    <source>
        <strain evidence="12">cv. Jemalong A17</strain>
    </source>
</reference>
<dbReference type="CDD" id="cd08603">
    <property type="entry name" value="GDPD_SHV3_repeat_1"/>
    <property type="match status" value="1"/>
</dbReference>
<dbReference type="PANTHER" id="PTHR43620:SF17">
    <property type="entry name" value="GLYCEROPHOSPHODIESTER PHOSPHODIESTERASE"/>
    <property type="match status" value="1"/>
</dbReference>
<dbReference type="InterPro" id="IPR030395">
    <property type="entry name" value="GP_PDE_dom"/>
</dbReference>
<evidence type="ECO:0000313" key="11">
    <source>
        <dbReference type="EMBL" id="RHN67241.1"/>
    </source>
</evidence>